<dbReference type="GO" id="GO:0003727">
    <property type="term" value="F:single-stranded RNA binding"/>
    <property type="evidence" value="ECO:0007669"/>
    <property type="project" value="TreeGrafter"/>
</dbReference>
<dbReference type="EC" id="3.1.21.7" evidence="7"/>
<dbReference type="Proteomes" id="UP000663859">
    <property type="component" value="Unassembled WGS sequence"/>
</dbReference>
<dbReference type="GO" id="GO:0016891">
    <property type="term" value="F:RNA endonuclease activity producing 5'-phosphomonoesters, hydrolytic mechanism"/>
    <property type="evidence" value="ECO:0007669"/>
    <property type="project" value="TreeGrafter"/>
</dbReference>
<dbReference type="Pfam" id="PF04493">
    <property type="entry name" value="Endonuclease_5"/>
    <property type="match status" value="1"/>
</dbReference>
<evidence type="ECO:0000313" key="8">
    <source>
        <dbReference type="Proteomes" id="UP000663859"/>
    </source>
</evidence>
<dbReference type="EMBL" id="CAJNOB010000041">
    <property type="protein sequence ID" value="CAF0702024.1"/>
    <property type="molecule type" value="Genomic_DNA"/>
</dbReference>
<dbReference type="GO" id="GO:0006281">
    <property type="term" value="P:DNA repair"/>
    <property type="evidence" value="ECO:0007669"/>
    <property type="project" value="InterPro"/>
</dbReference>
<comment type="caution">
    <text evidence="7">The sequence shown here is derived from an EMBL/GenBank/DDBJ whole genome shotgun (WGS) entry which is preliminary data.</text>
</comment>
<dbReference type="GO" id="GO:0005737">
    <property type="term" value="C:cytoplasm"/>
    <property type="evidence" value="ECO:0007669"/>
    <property type="project" value="UniProtKB-SubCell"/>
</dbReference>
<evidence type="ECO:0000256" key="1">
    <source>
        <dbReference type="ARBA" id="ARBA00004496"/>
    </source>
</evidence>
<feature type="compositionally biased region" description="Basic residues" evidence="6">
    <location>
        <begin position="159"/>
        <end position="168"/>
    </location>
</feature>
<evidence type="ECO:0000256" key="3">
    <source>
        <dbReference type="ARBA" id="ARBA00022722"/>
    </source>
</evidence>
<gene>
    <name evidence="7" type="ORF">MPNT_460001</name>
</gene>
<dbReference type="CDD" id="cd06559">
    <property type="entry name" value="Endonuclease_V"/>
    <property type="match status" value="1"/>
</dbReference>
<dbReference type="AlphaFoldDB" id="A0A8J2BL44"/>
<keyword evidence="8" id="KW-1185">Reference proteome</keyword>
<proteinExistence type="predicted"/>
<keyword evidence="2" id="KW-0963">Cytoplasm</keyword>
<dbReference type="PANTHER" id="PTHR28511">
    <property type="entry name" value="ENDONUCLEASE V"/>
    <property type="match status" value="1"/>
</dbReference>
<evidence type="ECO:0000313" key="7">
    <source>
        <dbReference type="EMBL" id="CAF0702024.1"/>
    </source>
</evidence>
<reference evidence="7" key="1">
    <citation type="submission" date="2021-02" db="EMBL/GenBank/DDBJ databases">
        <authorList>
            <person name="Cremers G."/>
            <person name="Picone N."/>
        </authorList>
    </citation>
    <scope>NUCLEOTIDE SEQUENCE</scope>
    <source>
        <strain evidence="7">PQ17</strain>
    </source>
</reference>
<dbReference type="PANTHER" id="PTHR28511:SF1">
    <property type="entry name" value="ENDONUCLEASE V"/>
    <property type="match status" value="1"/>
</dbReference>
<keyword evidence="3" id="KW-0540">Nuclease</keyword>
<keyword evidence="4 7" id="KW-0255">Endonuclease</keyword>
<dbReference type="Gene3D" id="3.30.2170.10">
    <property type="entry name" value="archaeoglobus fulgidus dsm 4304 superfamily"/>
    <property type="match status" value="1"/>
</dbReference>
<evidence type="ECO:0000256" key="5">
    <source>
        <dbReference type="ARBA" id="ARBA00022801"/>
    </source>
</evidence>
<evidence type="ECO:0000256" key="6">
    <source>
        <dbReference type="SAM" id="MobiDB-lite"/>
    </source>
</evidence>
<protein>
    <submittedName>
        <fullName evidence="7">Endonuclease V</fullName>
        <ecNumber evidence="7">3.1.21.7</ecNumber>
    </submittedName>
</protein>
<name>A0A8J2BL44_9BACT</name>
<dbReference type="InterPro" id="IPR007581">
    <property type="entry name" value="Endonuclease-V"/>
</dbReference>
<keyword evidence="5 7" id="KW-0378">Hydrolase</keyword>
<evidence type="ECO:0000256" key="4">
    <source>
        <dbReference type="ARBA" id="ARBA00022759"/>
    </source>
</evidence>
<feature type="region of interest" description="Disordered" evidence="6">
    <location>
        <begin position="157"/>
        <end position="180"/>
    </location>
</feature>
<comment type="subcellular location">
    <subcellularLocation>
        <location evidence="1">Cytoplasm</location>
    </subcellularLocation>
</comment>
<sequence>MGWVAAVRMEGPELKEWHVLEGKARFAYEPGLLALREGPLLEAAFRGLSQWPELLMVNATGRDHPRKAGLAVHLGVVLGVPTLGVTRSPLCAEGSLPSNERGSRSPLFYEGQCVAYWVRTKTGVAPLVVHPGWRVEAEEAVRIVLSWTRRYRTPEPLRQARKKARQARSSHLLRVERELG</sequence>
<organism evidence="7 8">
    <name type="scientific">Candidatus Methylacidithermus pantelleriae</name>
    <dbReference type="NCBI Taxonomy" id="2744239"/>
    <lineage>
        <taxon>Bacteria</taxon>
        <taxon>Pseudomonadati</taxon>
        <taxon>Verrucomicrobiota</taxon>
        <taxon>Methylacidiphilae</taxon>
        <taxon>Methylacidiphilales</taxon>
        <taxon>Methylacidiphilaceae</taxon>
        <taxon>Candidatus Methylacidithermus</taxon>
    </lineage>
</organism>
<dbReference type="GO" id="GO:0043737">
    <property type="term" value="F:deoxyribonuclease V activity"/>
    <property type="evidence" value="ECO:0007669"/>
    <property type="project" value="UniProtKB-EC"/>
</dbReference>
<evidence type="ECO:0000256" key="2">
    <source>
        <dbReference type="ARBA" id="ARBA00022490"/>
    </source>
</evidence>
<accession>A0A8J2BL44</accession>